<name>K6UJS6_PLACD</name>
<dbReference type="OrthoDB" id="377824at2759"/>
<dbReference type="VEuPathDB" id="PlasmoDB:PCYB_083590"/>
<feature type="compositionally biased region" description="Low complexity" evidence="1">
    <location>
        <begin position="89"/>
        <end position="107"/>
    </location>
</feature>
<evidence type="ECO:0000313" key="3">
    <source>
        <dbReference type="Proteomes" id="UP000006319"/>
    </source>
</evidence>
<feature type="compositionally biased region" description="Basic and acidic residues" evidence="1">
    <location>
        <begin position="538"/>
        <end position="547"/>
    </location>
</feature>
<feature type="compositionally biased region" description="Low complexity" evidence="1">
    <location>
        <begin position="402"/>
        <end position="419"/>
    </location>
</feature>
<feature type="compositionally biased region" description="Basic residues" evidence="1">
    <location>
        <begin position="488"/>
        <end position="499"/>
    </location>
</feature>
<protein>
    <submittedName>
        <fullName evidence="2">Uncharacterized protein</fullName>
    </submittedName>
</protein>
<evidence type="ECO:0000313" key="2">
    <source>
        <dbReference type="EMBL" id="GAB66198.1"/>
    </source>
</evidence>
<evidence type="ECO:0000256" key="1">
    <source>
        <dbReference type="SAM" id="MobiDB-lite"/>
    </source>
</evidence>
<feature type="region of interest" description="Disordered" evidence="1">
    <location>
        <begin position="389"/>
        <end position="551"/>
    </location>
</feature>
<proteinExistence type="predicted"/>
<dbReference type="OMA" id="NDHICSN"/>
<dbReference type="KEGG" id="pcy:PCYB_083590"/>
<dbReference type="EMBL" id="DF157100">
    <property type="protein sequence ID" value="GAB66198.1"/>
    <property type="molecule type" value="Genomic_DNA"/>
</dbReference>
<gene>
    <name evidence="2" type="ORF">PCYB_083590</name>
</gene>
<dbReference type="PhylomeDB" id="K6UJS6"/>
<feature type="compositionally biased region" description="Basic and acidic residues" evidence="1">
    <location>
        <begin position="501"/>
        <end position="512"/>
    </location>
</feature>
<dbReference type="RefSeq" id="XP_004222145.1">
    <property type="nucleotide sequence ID" value="XM_004222097.1"/>
</dbReference>
<feature type="region of interest" description="Disordered" evidence="1">
    <location>
        <begin position="229"/>
        <end position="252"/>
    </location>
</feature>
<keyword evidence="3" id="KW-1185">Reference proteome</keyword>
<accession>K6UJS6</accession>
<dbReference type="Proteomes" id="UP000006319">
    <property type="component" value="Chromosome 8"/>
</dbReference>
<sequence>MEAKKKGTKLLYCALGALVPAYWLHHRRASKSQSDNNQIIDDLEIVKKLKMNSALCHIPLIILSIYDGYIYENKILRKIYGRLRDRSSQKAPAPSASSSPSSAGNSSRTEEGTHAPNYHFIMHSEKSIFNKMYFYEIILDKSLRYAVISPQLSLYILRQLSQHVVNLNTRLYHEKEFSLHREKRGGGRDNGSDIGRDNDRGRWLANWVMRLAWGGGAWTDEMSNSYYSDNGNDGEEGEERSSPPRKKHLPGKAKGNLYEKYAIHKYEQTFNQTTEGGISPSPQHDQVSINLLYLLNKAYDNVNRICTDTDTNIFVNFYMINILKFICYKNYRHVLMNSSFFEDLDRRNRKGRSFVDYFCAFFFSGGGAPEEGYLARDDADRHLFCGEAEGEGERGHSESAPTGGLTSGSTSTSTSGLTSAPKSSSPSGFPRGEGPTARKATSSSGEQKQKELCAGEAPTGRSARTPSNSPSPKGVQKGNDKEDVVQKNTHRNRNHHVVAHGKADQRVAHGKADQIVSHGKATSQTAVSFHSHGGNPHQQEDTQERHPHNCPQYQNGMDEKMKILNDLYLVLYLRLLLECCIKIVSIKKNLLVLEEKVKFEKGNKIFYLSTSDAIENLKVHFLKRFRRGEEKRGLHIFFRPYGNAGRNGPPGKRQDIPTDTSIKKIPIWHSTDAQPTNEEQYSLATWKSKLKGHSKRAKVYMDRKLFKLKKIINYYVINLDEAIKNKYYKRVHEKNVKRINEHLRENAQKEIDLGRFHDIYSNMVANLNGILSFAYAVDARNEAHRILALYNTCVFYQYNYFNEYDSLFFKNGRIQKCLNIFSYIYNKNHFSKYCSLCCVFHKLNFIVLSRRSSSHW</sequence>
<reference evidence="2 3" key="1">
    <citation type="journal article" date="2012" name="Nat. Genet.">
        <title>Plasmodium cynomolgi genome sequences provide insight into Plasmodium vivax and the monkey malaria clade.</title>
        <authorList>
            <person name="Tachibana S."/>
            <person name="Sullivan S.A."/>
            <person name="Kawai S."/>
            <person name="Nakamura S."/>
            <person name="Kim H.R."/>
            <person name="Goto N."/>
            <person name="Arisue N."/>
            <person name="Palacpac N.M.Q."/>
            <person name="Honma H."/>
            <person name="Yagi M."/>
            <person name="Tougan T."/>
            <person name="Katakai Y."/>
            <person name="Kaneko O."/>
            <person name="Mita T."/>
            <person name="Kita K."/>
            <person name="Yasutomi Y."/>
            <person name="Sutton P.L."/>
            <person name="Shakhbatyan R."/>
            <person name="Horii T."/>
            <person name="Yasunaga T."/>
            <person name="Barnwell J.W."/>
            <person name="Escalante A.A."/>
            <person name="Carlton J.M."/>
            <person name="Tanabe K."/>
        </authorList>
    </citation>
    <scope>NUCLEOTIDE SEQUENCE [LARGE SCALE GENOMIC DNA]</scope>
    <source>
        <strain evidence="2 3">B</strain>
    </source>
</reference>
<feature type="compositionally biased region" description="Polar residues" evidence="1">
    <location>
        <begin position="462"/>
        <end position="471"/>
    </location>
</feature>
<feature type="region of interest" description="Disordered" evidence="1">
    <location>
        <begin position="87"/>
        <end position="111"/>
    </location>
</feature>
<organism evidence="2 3">
    <name type="scientific">Plasmodium cynomolgi (strain B)</name>
    <dbReference type="NCBI Taxonomy" id="1120755"/>
    <lineage>
        <taxon>Eukaryota</taxon>
        <taxon>Sar</taxon>
        <taxon>Alveolata</taxon>
        <taxon>Apicomplexa</taxon>
        <taxon>Aconoidasida</taxon>
        <taxon>Haemosporida</taxon>
        <taxon>Plasmodiidae</taxon>
        <taxon>Plasmodium</taxon>
        <taxon>Plasmodium (Plasmodium)</taxon>
    </lineage>
</organism>
<feature type="non-terminal residue" evidence="2">
    <location>
        <position position="856"/>
    </location>
</feature>
<dbReference type="GeneID" id="14692548"/>
<dbReference type="eggNOG" id="ENOG502TNC0">
    <property type="taxonomic scope" value="Eukaryota"/>
</dbReference>
<dbReference type="AlphaFoldDB" id="K6UJS6"/>